<proteinExistence type="predicted"/>
<dbReference type="AlphaFoldDB" id="A0A177NJU6"/>
<protein>
    <recommendedName>
        <fullName evidence="1">Helix-turn-helix domain-containing protein</fullName>
    </recommendedName>
</protein>
<comment type="caution">
    <text evidence="2">The sequence shown here is derived from an EMBL/GenBank/DDBJ whole genome shotgun (WGS) entry which is preliminary data.</text>
</comment>
<accession>A0A177NJU6</accession>
<dbReference type="OrthoDB" id="9800023at2"/>
<reference evidence="3" key="1">
    <citation type="submission" date="2016-03" db="EMBL/GenBank/DDBJ databases">
        <authorList>
            <person name="Heylen K."/>
            <person name="De Vos P."/>
            <person name="Vekeman B."/>
        </authorList>
    </citation>
    <scope>NUCLEOTIDE SEQUENCE [LARGE SCALE GENOMIC DNA]</scope>
    <source>
        <strain evidence="3">R-45383</strain>
    </source>
</reference>
<dbReference type="Proteomes" id="UP000077628">
    <property type="component" value="Unassembled WGS sequence"/>
</dbReference>
<dbReference type="Pfam" id="PF12728">
    <property type="entry name" value="HTH_17"/>
    <property type="match status" value="1"/>
</dbReference>
<evidence type="ECO:0000313" key="3">
    <source>
        <dbReference type="Proteomes" id="UP000077628"/>
    </source>
</evidence>
<name>A0A177NJU6_9GAMM</name>
<dbReference type="InterPro" id="IPR041657">
    <property type="entry name" value="HTH_17"/>
</dbReference>
<evidence type="ECO:0000313" key="2">
    <source>
        <dbReference type="EMBL" id="OAI18267.1"/>
    </source>
</evidence>
<sequence>METLLLQEAASFLHMNPEVLRRKAKLGEIPGRKAGRKWVFVKEHLADFISGRYSAVERMPQVVDGTTTREVKLCHYRKEAKRGGFGSPRLMDEEYSNLLGLHPSKRRKNSTTG</sequence>
<feature type="domain" description="Helix-turn-helix" evidence="1">
    <location>
        <begin position="7"/>
        <end position="52"/>
    </location>
</feature>
<gene>
    <name evidence="2" type="ORF">A1355_05935</name>
</gene>
<dbReference type="RefSeq" id="WP_064028721.1">
    <property type="nucleotide sequence ID" value="NZ_LUUK01000170.1"/>
</dbReference>
<evidence type="ECO:0000259" key="1">
    <source>
        <dbReference type="Pfam" id="PF12728"/>
    </source>
</evidence>
<keyword evidence="3" id="KW-1185">Reference proteome</keyword>
<organism evidence="2 3">
    <name type="scientific">Methylomonas koyamae</name>
    <dbReference type="NCBI Taxonomy" id="702114"/>
    <lineage>
        <taxon>Bacteria</taxon>
        <taxon>Pseudomonadati</taxon>
        <taxon>Pseudomonadota</taxon>
        <taxon>Gammaproteobacteria</taxon>
        <taxon>Methylococcales</taxon>
        <taxon>Methylococcaceae</taxon>
        <taxon>Methylomonas</taxon>
    </lineage>
</organism>
<dbReference type="STRING" id="702114.A1355_05935"/>
<dbReference type="EMBL" id="LUUK01000170">
    <property type="protein sequence ID" value="OAI18267.1"/>
    <property type="molecule type" value="Genomic_DNA"/>
</dbReference>